<dbReference type="PATRIC" id="fig|36849.3.peg.2138"/>
<dbReference type="OrthoDB" id="9815759at2"/>
<gene>
    <name evidence="1" type="ORF">OXPF_20230</name>
</gene>
<dbReference type="Gene3D" id="3.20.20.210">
    <property type="match status" value="1"/>
</dbReference>
<dbReference type="Proteomes" id="UP000050326">
    <property type="component" value="Unassembled WGS sequence"/>
</dbReference>
<dbReference type="RefSeq" id="WP_054875075.1">
    <property type="nucleotide sequence ID" value="NZ_LKET01000031.1"/>
</dbReference>
<protein>
    <submittedName>
        <fullName evidence="1">Uroporphyrinogen decarboxylase (URO-D)</fullName>
    </submittedName>
</protein>
<organism evidence="1 2">
    <name type="scientific">Oxobacter pfennigii</name>
    <dbReference type="NCBI Taxonomy" id="36849"/>
    <lineage>
        <taxon>Bacteria</taxon>
        <taxon>Bacillati</taxon>
        <taxon>Bacillota</taxon>
        <taxon>Clostridia</taxon>
        <taxon>Eubacteriales</taxon>
        <taxon>Clostridiaceae</taxon>
        <taxon>Oxobacter</taxon>
    </lineage>
</organism>
<keyword evidence="2" id="KW-1185">Reference proteome</keyword>
<dbReference type="AlphaFoldDB" id="A0A0P8YBI2"/>
<evidence type="ECO:0000313" key="2">
    <source>
        <dbReference type="Proteomes" id="UP000050326"/>
    </source>
</evidence>
<name>A0A0P8YBI2_9CLOT</name>
<accession>A0A0P8YBI2</accession>
<dbReference type="SUPFAM" id="SSF51726">
    <property type="entry name" value="UROD/MetE-like"/>
    <property type="match status" value="1"/>
</dbReference>
<dbReference type="EMBL" id="LKET01000031">
    <property type="protein sequence ID" value="KPU44404.1"/>
    <property type="molecule type" value="Genomic_DNA"/>
</dbReference>
<comment type="caution">
    <text evidence="1">The sequence shown here is derived from an EMBL/GenBank/DDBJ whole genome shotgun (WGS) entry which is preliminary data.</text>
</comment>
<dbReference type="InterPro" id="IPR038071">
    <property type="entry name" value="UROD/MetE-like_sf"/>
</dbReference>
<reference evidence="1 2" key="1">
    <citation type="submission" date="2015-09" db="EMBL/GenBank/DDBJ databases">
        <title>Genome sequence of Oxobacter pfennigii DSM 3222.</title>
        <authorList>
            <person name="Poehlein A."/>
            <person name="Bengelsdorf F.R."/>
            <person name="Schiel-Bengelsdorf B."/>
            <person name="Duerre P."/>
            <person name="Daniel R."/>
        </authorList>
    </citation>
    <scope>NUCLEOTIDE SEQUENCE [LARGE SCALE GENOMIC DNA]</scope>
    <source>
        <strain evidence="1 2">DSM 3222</strain>
    </source>
</reference>
<evidence type="ECO:0000313" key="1">
    <source>
        <dbReference type="EMBL" id="KPU44404.1"/>
    </source>
</evidence>
<proteinExistence type="predicted"/>
<sequence>MSNPKFDPKELKIVGEIPGFFPGMPSTPLFDFPVTRREAYIATMKRKPVWAITNIETGMFLPKLYPDNVARAFTFEANPITREQFGGKDIFGIDWIYIDTAGGSMVKPGSPFLKDANEWKEKLKWPDVDSWDWEGSSKANKEYLNNTTYNLTWIMNGYFERLISFMDFEGAAIALIDEEQQDAVKEIFQKLTDLYIKIVDKFIEYFPQVSGFTVHDDWGSQIEPFFSPAICEEMLVPAMRRLTDYIHSKGLYADFHCCGHVERQVPNMIAAGWDSWSGMAMNDTQMLYEKYGDKIIIGVIPDQFDPMTTSEADQRAAAAKYVEKFCKPGKPSILNFYGAPVLTPAFREELYKLSRIKYSETESIG</sequence>
<dbReference type="STRING" id="36849.OXPF_20230"/>